<dbReference type="Proteomes" id="UP000827986">
    <property type="component" value="Unassembled WGS sequence"/>
</dbReference>
<proteinExistence type="predicted"/>
<evidence type="ECO:0000313" key="1">
    <source>
        <dbReference type="EMBL" id="KAH1174763.1"/>
    </source>
</evidence>
<evidence type="ECO:0000313" key="2">
    <source>
        <dbReference type="Proteomes" id="UP000827986"/>
    </source>
</evidence>
<accession>A0A9D4AY18</accession>
<dbReference type="EMBL" id="JAHDVG010000479">
    <property type="protein sequence ID" value="KAH1174763.1"/>
    <property type="molecule type" value="Genomic_DNA"/>
</dbReference>
<reference evidence="1" key="1">
    <citation type="submission" date="2021-09" db="EMBL/GenBank/DDBJ databases">
        <title>The genome of Mauremys mutica provides insights into the evolution of semi-aquatic lifestyle.</title>
        <authorList>
            <person name="Gong S."/>
            <person name="Gao Y."/>
        </authorList>
    </citation>
    <scope>NUCLEOTIDE SEQUENCE</scope>
    <source>
        <strain evidence="1">MM-2020</strain>
        <tissue evidence="1">Muscle</tissue>
    </source>
</reference>
<dbReference type="AlphaFoldDB" id="A0A9D4AY18"/>
<keyword evidence="2" id="KW-1185">Reference proteome</keyword>
<name>A0A9D4AY18_9SAUR</name>
<protein>
    <submittedName>
        <fullName evidence="1">Uncharacterized protein</fullName>
    </submittedName>
</protein>
<comment type="caution">
    <text evidence="1">The sequence shown here is derived from an EMBL/GenBank/DDBJ whole genome shotgun (WGS) entry which is preliminary data.</text>
</comment>
<gene>
    <name evidence="1" type="ORF">KIL84_008754</name>
</gene>
<organism evidence="1 2">
    <name type="scientific">Mauremys mutica</name>
    <name type="common">yellowpond turtle</name>
    <dbReference type="NCBI Taxonomy" id="74926"/>
    <lineage>
        <taxon>Eukaryota</taxon>
        <taxon>Metazoa</taxon>
        <taxon>Chordata</taxon>
        <taxon>Craniata</taxon>
        <taxon>Vertebrata</taxon>
        <taxon>Euteleostomi</taxon>
        <taxon>Archelosauria</taxon>
        <taxon>Testudinata</taxon>
        <taxon>Testudines</taxon>
        <taxon>Cryptodira</taxon>
        <taxon>Durocryptodira</taxon>
        <taxon>Testudinoidea</taxon>
        <taxon>Geoemydidae</taxon>
        <taxon>Geoemydinae</taxon>
        <taxon>Mauremys</taxon>
    </lineage>
</organism>
<sequence length="104" mass="11954">MCLQLRDVTGPGGESEVVTACLARLWDQHMFRFYSFVLLQTKVSAKDPFATEVFDINLPSYSIQYRWHCCPRSPGIKSWKYLSPVQRIQEQLLAGRSGITLKRS</sequence>